<evidence type="ECO:0000313" key="3">
    <source>
        <dbReference type="Proteomes" id="UP000678393"/>
    </source>
</evidence>
<organism evidence="2 3">
    <name type="scientific">Candidula unifasciata</name>
    <dbReference type="NCBI Taxonomy" id="100452"/>
    <lineage>
        <taxon>Eukaryota</taxon>
        <taxon>Metazoa</taxon>
        <taxon>Spiralia</taxon>
        <taxon>Lophotrochozoa</taxon>
        <taxon>Mollusca</taxon>
        <taxon>Gastropoda</taxon>
        <taxon>Heterobranchia</taxon>
        <taxon>Euthyneura</taxon>
        <taxon>Panpulmonata</taxon>
        <taxon>Eupulmonata</taxon>
        <taxon>Stylommatophora</taxon>
        <taxon>Helicina</taxon>
        <taxon>Helicoidea</taxon>
        <taxon>Geomitridae</taxon>
        <taxon>Candidula</taxon>
    </lineage>
</organism>
<accession>A0A8S3YUD9</accession>
<feature type="transmembrane region" description="Helical" evidence="1">
    <location>
        <begin position="132"/>
        <end position="156"/>
    </location>
</feature>
<dbReference type="Proteomes" id="UP000678393">
    <property type="component" value="Unassembled WGS sequence"/>
</dbReference>
<keyword evidence="3" id="KW-1185">Reference proteome</keyword>
<reference evidence="2" key="1">
    <citation type="submission" date="2021-04" db="EMBL/GenBank/DDBJ databases">
        <authorList>
            <consortium name="Molecular Ecology Group"/>
        </authorList>
    </citation>
    <scope>NUCLEOTIDE SEQUENCE</scope>
</reference>
<proteinExistence type="predicted"/>
<evidence type="ECO:0000313" key="2">
    <source>
        <dbReference type="EMBL" id="CAG5119192.1"/>
    </source>
</evidence>
<dbReference type="Gene3D" id="1.20.140.150">
    <property type="match status" value="1"/>
</dbReference>
<keyword evidence="1" id="KW-0812">Transmembrane</keyword>
<name>A0A8S3YUD9_9EUPU</name>
<gene>
    <name evidence="2" type="ORF">CUNI_LOCUS4750</name>
</gene>
<evidence type="ECO:0008006" key="4">
    <source>
        <dbReference type="Google" id="ProtNLM"/>
    </source>
</evidence>
<feature type="transmembrane region" description="Helical" evidence="1">
    <location>
        <begin position="7"/>
        <end position="27"/>
    </location>
</feature>
<dbReference type="AlphaFoldDB" id="A0A8S3YUD9"/>
<keyword evidence="1" id="KW-0472">Membrane</keyword>
<evidence type="ECO:0000256" key="1">
    <source>
        <dbReference type="SAM" id="Phobius"/>
    </source>
</evidence>
<feature type="transmembrane region" description="Helical" evidence="1">
    <location>
        <begin position="66"/>
        <end position="90"/>
    </location>
</feature>
<keyword evidence="1" id="KW-1133">Transmembrane helix</keyword>
<comment type="caution">
    <text evidence="2">The sequence shown here is derived from an EMBL/GenBank/DDBJ whole genome shotgun (WGS) entry which is preliminary data.</text>
</comment>
<dbReference type="EMBL" id="CAJHNH020000668">
    <property type="protein sequence ID" value="CAG5119192.1"/>
    <property type="molecule type" value="Genomic_DNA"/>
</dbReference>
<feature type="transmembrane region" description="Helical" evidence="1">
    <location>
        <begin position="97"/>
        <end position="120"/>
    </location>
</feature>
<sequence length="161" mass="16736">MSSSTAYPLGMLGLVLLGVGELLHIIGLSTPEWSVYSSIRVGLWEACNPTCQQYILKPAEVEVCEAFAIIGMLAGLLAAALGLMFFVLTLANKSVRLLAIGAAVAANVALISILVCVIVWGAAVHPGGIVKIGYSFALSIAGGIIHSLGGDIIFIMSRQHS</sequence>
<protein>
    <recommendedName>
        <fullName evidence="4">Claudin</fullName>
    </recommendedName>
</protein>